<dbReference type="RefSeq" id="XP_007311113.1">
    <property type="nucleotide sequence ID" value="XM_007311051.1"/>
</dbReference>
<accession>R7RWU7</accession>
<organism evidence="2 3">
    <name type="scientific">Stereum hirsutum (strain FP-91666)</name>
    <name type="common">White-rot fungus</name>
    <dbReference type="NCBI Taxonomy" id="721885"/>
    <lineage>
        <taxon>Eukaryota</taxon>
        <taxon>Fungi</taxon>
        <taxon>Dikarya</taxon>
        <taxon>Basidiomycota</taxon>
        <taxon>Agaricomycotina</taxon>
        <taxon>Agaricomycetes</taxon>
        <taxon>Russulales</taxon>
        <taxon>Stereaceae</taxon>
        <taxon>Stereum</taxon>
    </lineage>
</organism>
<gene>
    <name evidence="2" type="ORF">STEHIDRAFT_116279</name>
</gene>
<reference evidence="3" key="1">
    <citation type="journal article" date="2012" name="Science">
        <title>The Paleozoic origin of enzymatic lignin decomposition reconstructed from 31 fungal genomes.</title>
        <authorList>
            <person name="Floudas D."/>
            <person name="Binder M."/>
            <person name="Riley R."/>
            <person name="Barry K."/>
            <person name="Blanchette R.A."/>
            <person name="Henrissat B."/>
            <person name="Martinez A.T."/>
            <person name="Otillar R."/>
            <person name="Spatafora J.W."/>
            <person name="Yadav J.S."/>
            <person name="Aerts A."/>
            <person name="Benoit I."/>
            <person name="Boyd A."/>
            <person name="Carlson A."/>
            <person name="Copeland A."/>
            <person name="Coutinho P.M."/>
            <person name="de Vries R.P."/>
            <person name="Ferreira P."/>
            <person name="Findley K."/>
            <person name="Foster B."/>
            <person name="Gaskell J."/>
            <person name="Glotzer D."/>
            <person name="Gorecki P."/>
            <person name="Heitman J."/>
            <person name="Hesse C."/>
            <person name="Hori C."/>
            <person name="Igarashi K."/>
            <person name="Jurgens J.A."/>
            <person name="Kallen N."/>
            <person name="Kersten P."/>
            <person name="Kohler A."/>
            <person name="Kuees U."/>
            <person name="Kumar T.K.A."/>
            <person name="Kuo A."/>
            <person name="LaButti K."/>
            <person name="Larrondo L.F."/>
            <person name="Lindquist E."/>
            <person name="Ling A."/>
            <person name="Lombard V."/>
            <person name="Lucas S."/>
            <person name="Lundell T."/>
            <person name="Martin R."/>
            <person name="McLaughlin D.J."/>
            <person name="Morgenstern I."/>
            <person name="Morin E."/>
            <person name="Murat C."/>
            <person name="Nagy L.G."/>
            <person name="Nolan M."/>
            <person name="Ohm R.A."/>
            <person name="Patyshakuliyeva A."/>
            <person name="Rokas A."/>
            <person name="Ruiz-Duenas F.J."/>
            <person name="Sabat G."/>
            <person name="Salamov A."/>
            <person name="Samejima M."/>
            <person name="Schmutz J."/>
            <person name="Slot J.C."/>
            <person name="St John F."/>
            <person name="Stenlid J."/>
            <person name="Sun H."/>
            <person name="Sun S."/>
            <person name="Syed K."/>
            <person name="Tsang A."/>
            <person name="Wiebenga A."/>
            <person name="Young D."/>
            <person name="Pisabarro A."/>
            <person name="Eastwood D.C."/>
            <person name="Martin F."/>
            <person name="Cullen D."/>
            <person name="Grigoriev I.V."/>
            <person name="Hibbett D.S."/>
        </authorList>
    </citation>
    <scope>NUCLEOTIDE SEQUENCE [LARGE SCALE GENOMIC DNA]</scope>
    <source>
        <strain evidence="3">FP-91666</strain>
    </source>
</reference>
<evidence type="ECO:0000313" key="3">
    <source>
        <dbReference type="Proteomes" id="UP000053927"/>
    </source>
</evidence>
<evidence type="ECO:0000313" key="2">
    <source>
        <dbReference type="EMBL" id="EIM79799.1"/>
    </source>
</evidence>
<keyword evidence="3" id="KW-1185">Reference proteome</keyword>
<dbReference type="KEGG" id="shs:STEHIDRAFT_116279"/>
<sequence>MYRKGAQEERSHWLRQKPTVLSSGDKGRGTRSRGAKASEGLRRQNGVEMRVGINEGRDGERRNMTEDELSVDDYKPGSRQGEGSRDQRKLVRPVLTRICNIAKGSKEPHVQSNAFGRGLVMPGSKAVEGLIYEA</sequence>
<protein>
    <submittedName>
        <fullName evidence="2">Uncharacterized protein</fullName>
    </submittedName>
</protein>
<dbReference type="GeneID" id="18795888"/>
<dbReference type="AlphaFoldDB" id="R7RWU7"/>
<feature type="compositionally biased region" description="Basic and acidic residues" evidence="1">
    <location>
        <begin position="55"/>
        <end position="65"/>
    </location>
</feature>
<name>R7RWU7_STEHR</name>
<dbReference type="EMBL" id="JH687401">
    <property type="protein sequence ID" value="EIM79799.1"/>
    <property type="molecule type" value="Genomic_DNA"/>
</dbReference>
<dbReference type="Proteomes" id="UP000053927">
    <property type="component" value="Unassembled WGS sequence"/>
</dbReference>
<evidence type="ECO:0000256" key="1">
    <source>
        <dbReference type="SAM" id="MobiDB-lite"/>
    </source>
</evidence>
<proteinExistence type="predicted"/>
<feature type="compositionally biased region" description="Basic and acidic residues" evidence="1">
    <location>
        <begin position="72"/>
        <end position="89"/>
    </location>
</feature>
<feature type="region of interest" description="Disordered" evidence="1">
    <location>
        <begin position="1"/>
        <end position="89"/>
    </location>
</feature>
<feature type="compositionally biased region" description="Basic and acidic residues" evidence="1">
    <location>
        <begin position="1"/>
        <end position="12"/>
    </location>
</feature>